<protein>
    <submittedName>
        <fullName evidence="3">Uncharacterized protein</fullName>
    </submittedName>
</protein>
<proteinExistence type="predicted"/>
<reference evidence="3 4" key="1">
    <citation type="submission" date="2016-10" db="EMBL/GenBank/DDBJ databases">
        <authorList>
            <person name="Cai Z."/>
        </authorList>
    </citation>
    <scope>NUCLEOTIDE SEQUENCE [LARGE SCALE GENOMIC DNA]</scope>
</reference>
<evidence type="ECO:0000256" key="2">
    <source>
        <dbReference type="SAM" id="Phobius"/>
    </source>
</evidence>
<feature type="transmembrane region" description="Helical" evidence="2">
    <location>
        <begin position="152"/>
        <end position="173"/>
    </location>
</feature>
<evidence type="ECO:0000256" key="1">
    <source>
        <dbReference type="SAM" id="MobiDB-lite"/>
    </source>
</evidence>
<feature type="transmembrane region" description="Helical" evidence="2">
    <location>
        <begin position="7"/>
        <end position="31"/>
    </location>
</feature>
<dbReference type="AlphaFoldDB" id="A0A383WA10"/>
<keyword evidence="4" id="KW-1185">Reference proteome</keyword>
<keyword evidence="2" id="KW-0472">Membrane</keyword>
<organism evidence="3 4">
    <name type="scientific">Tetradesmus obliquus</name>
    <name type="common">Green alga</name>
    <name type="synonym">Acutodesmus obliquus</name>
    <dbReference type="NCBI Taxonomy" id="3088"/>
    <lineage>
        <taxon>Eukaryota</taxon>
        <taxon>Viridiplantae</taxon>
        <taxon>Chlorophyta</taxon>
        <taxon>core chlorophytes</taxon>
        <taxon>Chlorophyceae</taxon>
        <taxon>CS clade</taxon>
        <taxon>Sphaeropleales</taxon>
        <taxon>Scenedesmaceae</taxon>
        <taxon>Tetradesmus</taxon>
    </lineage>
</organism>
<feature type="region of interest" description="Disordered" evidence="1">
    <location>
        <begin position="211"/>
        <end position="238"/>
    </location>
</feature>
<dbReference type="Proteomes" id="UP000256970">
    <property type="component" value="Unassembled WGS sequence"/>
</dbReference>
<evidence type="ECO:0000313" key="4">
    <source>
        <dbReference type="Proteomes" id="UP000256970"/>
    </source>
</evidence>
<dbReference type="EMBL" id="FNXT01001215">
    <property type="protein sequence ID" value="SZX74468.1"/>
    <property type="molecule type" value="Genomic_DNA"/>
</dbReference>
<sequence length="238" mass="24422">MTRLRALAITGCMCQILVTVGVPVMQFFLVFGVSKAYMHIVIVSGGSALIAGLLGMAAALSSGPALPALHAVASVTLAALMGGFNTQTFLDLSSRCNLAQAASAGCSRCACAPSSSCTTLQLATLPGCGSCRAIGADFCARSSSWQLLLLPYTGLIQAVLMALPAVFSLLALLQPTDDEAGRSSSDCEAGRAGRKHYSDGRVAVTAWGDERPSTQCEDWPLTTATPGVSGETGCKPMP</sequence>
<keyword evidence="2" id="KW-1133">Transmembrane helix</keyword>
<name>A0A383WA10_TETOB</name>
<evidence type="ECO:0000313" key="3">
    <source>
        <dbReference type="EMBL" id="SZX74468.1"/>
    </source>
</evidence>
<gene>
    <name evidence="3" type="ORF">BQ4739_LOCUS14737</name>
</gene>
<feature type="transmembrane region" description="Helical" evidence="2">
    <location>
        <begin position="37"/>
        <end position="58"/>
    </location>
</feature>
<feature type="transmembrane region" description="Helical" evidence="2">
    <location>
        <begin position="65"/>
        <end position="84"/>
    </location>
</feature>
<keyword evidence="2" id="KW-0812">Transmembrane</keyword>
<accession>A0A383WA10</accession>